<dbReference type="Proteomes" id="UP000198858">
    <property type="component" value="Chromosome I"/>
</dbReference>
<dbReference type="RefSeq" id="WP_181949501.1">
    <property type="nucleotide sequence ID" value="NZ_LT629745.1"/>
</dbReference>
<dbReference type="STRING" id="1250231.SAMN04488552_0668"/>
<keyword evidence="2" id="KW-1185">Reference proteome</keyword>
<accession>A0A1H1LAJ8</accession>
<evidence type="ECO:0000313" key="2">
    <source>
        <dbReference type="Proteomes" id="UP000198858"/>
    </source>
</evidence>
<dbReference type="InterPro" id="IPR043749">
    <property type="entry name" value="DUF5694"/>
</dbReference>
<reference evidence="1 2" key="1">
    <citation type="submission" date="2016-10" db="EMBL/GenBank/DDBJ databases">
        <authorList>
            <person name="Varghese N."/>
            <person name="Submissions S."/>
        </authorList>
    </citation>
    <scope>NUCLEOTIDE SEQUENCE [LARGE SCALE GENOMIC DNA]</scope>
    <source>
        <strain evidence="1 2">Mar_2010_102</strain>
    </source>
</reference>
<evidence type="ECO:0000313" key="1">
    <source>
        <dbReference type="EMBL" id="SDR71558.1"/>
    </source>
</evidence>
<evidence type="ECO:0008006" key="3">
    <source>
        <dbReference type="Google" id="ProtNLM"/>
    </source>
</evidence>
<proteinExistence type="predicted"/>
<protein>
    <recommendedName>
        <fullName evidence="3">TraB family protein</fullName>
    </recommendedName>
</protein>
<sequence>MKFHQLLFTLLFTLQFNAQTNKTEVLTLGSFHFNFPNNDFIQTEKSNQIDVLQPRYQEEIKSIVQKLEKFQPTIIIIERKPSKQKFIDSLFNSYLNGEYDLKRDESQQIGFRLAKKIGIKKLYCVDEWGEFNQQVDQALFGKDSLEKKKFSNYYKENTDANLKYSPKSVFKEEGILAELIKLNDPKNIRKSLGNYLIGPFKYESDERDFFGVNFETGRWFNRNLKIFRNIQRIDISPNDKILVIFGSGHMNILNLLFESSPEFELVNTNSYLQ</sequence>
<dbReference type="Pfam" id="PF18950">
    <property type="entry name" value="DUF5694"/>
    <property type="match status" value="1"/>
</dbReference>
<name>A0A1H1LAJ8_9FLAO</name>
<organism evidence="1 2">
    <name type="scientific">Christiangramia echinicola</name>
    <dbReference type="NCBI Taxonomy" id="279359"/>
    <lineage>
        <taxon>Bacteria</taxon>
        <taxon>Pseudomonadati</taxon>
        <taxon>Bacteroidota</taxon>
        <taxon>Flavobacteriia</taxon>
        <taxon>Flavobacteriales</taxon>
        <taxon>Flavobacteriaceae</taxon>
        <taxon>Christiangramia</taxon>
    </lineage>
</organism>
<dbReference type="AlphaFoldDB" id="A0A1H1LAJ8"/>
<gene>
    <name evidence="1" type="ORF">SAMN04488552_0668</name>
</gene>
<dbReference type="EMBL" id="LT629745">
    <property type="protein sequence ID" value="SDR71558.1"/>
    <property type="molecule type" value="Genomic_DNA"/>
</dbReference>